<sequence>MALLPVAAVHGLGGALTHGHPHSAASPSAVASHAYAGSDRGVHSLTVSSGHGVGASRADHAGHGTPAAPHRHQHSAPPRADPGLRSGSGCVRAESAEDAGAHSHADCMGVAPAVGAVAMVLWPAFLPAGPRVPAASAPQAIAVHGRRRRRRRLRRTRLRLAELSVLRI</sequence>
<accession>A0ABU2L0X1</accession>
<comment type="caution">
    <text evidence="2">The sequence shown here is derived from an EMBL/GenBank/DDBJ whole genome shotgun (WGS) entry which is preliminary data.</text>
</comment>
<name>A0ABU2L0X1_9ACTN</name>
<evidence type="ECO:0000313" key="3">
    <source>
        <dbReference type="Proteomes" id="UP001183226"/>
    </source>
</evidence>
<keyword evidence="3" id="KW-1185">Reference proteome</keyword>
<protein>
    <submittedName>
        <fullName evidence="2">Uncharacterized protein</fullName>
    </submittedName>
</protein>
<evidence type="ECO:0000256" key="1">
    <source>
        <dbReference type="SAM" id="MobiDB-lite"/>
    </source>
</evidence>
<gene>
    <name evidence="2" type="ORF">RM446_23970</name>
</gene>
<evidence type="ECO:0000313" key="2">
    <source>
        <dbReference type="EMBL" id="MDT0305193.1"/>
    </source>
</evidence>
<dbReference type="Proteomes" id="UP001183226">
    <property type="component" value="Unassembled WGS sequence"/>
</dbReference>
<dbReference type="RefSeq" id="WP_311547707.1">
    <property type="nucleotide sequence ID" value="NZ_JAVREK010000038.1"/>
</dbReference>
<organism evidence="2 3">
    <name type="scientific">Streptomonospora wellingtoniae</name>
    <dbReference type="NCBI Taxonomy" id="3075544"/>
    <lineage>
        <taxon>Bacteria</taxon>
        <taxon>Bacillati</taxon>
        <taxon>Actinomycetota</taxon>
        <taxon>Actinomycetes</taxon>
        <taxon>Streptosporangiales</taxon>
        <taxon>Nocardiopsidaceae</taxon>
        <taxon>Streptomonospora</taxon>
    </lineage>
</organism>
<feature type="region of interest" description="Disordered" evidence="1">
    <location>
        <begin position="42"/>
        <end position="92"/>
    </location>
</feature>
<reference evidence="3" key="1">
    <citation type="submission" date="2023-07" db="EMBL/GenBank/DDBJ databases">
        <title>30 novel species of actinomycetes from the DSMZ collection.</title>
        <authorList>
            <person name="Nouioui I."/>
        </authorList>
    </citation>
    <scope>NUCLEOTIDE SEQUENCE [LARGE SCALE GENOMIC DNA]</scope>
    <source>
        <strain evidence="3">DSM 45055</strain>
    </source>
</reference>
<proteinExistence type="predicted"/>
<dbReference type="EMBL" id="JAVREK010000038">
    <property type="protein sequence ID" value="MDT0305193.1"/>
    <property type="molecule type" value="Genomic_DNA"/>
</dbReference>